<evidence type="ECO:0008006" key="3">
    <source>
        <dbReference type="Google" id="ProtNLM"/>
    </source>
</evidence>
<evidence type="ECO:0000313" key="1">
    <source>
        <dbReference type="EMBL" id="MCJ2381356.1"/>
    </source>
</evidence>
<dbReference type="Proteomes" id="UP001165444">
    <property type="component" value="Unassembled WGS sequence"/>
</dbReference>
<sequence length="292" mass="32905">MKIWGVNFLLYCLLLFPSCDDKQEKLLVSGCGWKQVSILDKASGKIEWTHPLQPGEDCNDIELTTEGNILYAYTTGARLINRQQEVLWDFKADEKEELYTATQLTDGKYLLALCGHPSRIIELSADGKPIYELTFDTSIADIHSQFRQIVKTPENTYLIPLMGRGEVIEMSRQGEVLKRIPCGGTPFSVQILTNGNWLVSCGDGHKLEELNPRTGQSDHTVQSGQLEGDPLLFVAEAIRYPNGNTLISNWNGHTNDKTQPLLLEIDSLNYTVWELPHNPEIVNISTVYSFFE</sequence>
<evidence type="ECO:0000313" key="2">
    <source>
        <dbReference type="Proteomes" id="UP001165444"/>
    </source>
</evidence>
<organism evidence="1 2">
    <name type="scientific">Parabacteroides faecalis</name>
    <dbReference type="NCBI Taxonomy" id="2924040"/>
    <lineage>
        <taxon>Bacteria</taxon>
        <taxon>Pseudomonadati</taxon>
        <taxon>Bacteroidota</taxon>
        <taxon>Bacteroidia</taxon>
        <taxon>Bacteroidales</taxon>
        <taxon>Tannerellaceae</taxon>
        <taxon>Parabacteroides</taxon>
    </lineage>
</organism>
<dbReference type="InterPro" id="IPR054550">
    <property type="entry name" value="Mala_s_1-like"/>
</dbReference>
<dbReference type="RefSeq" id="WP_243325682.1">
    <property type="nucleotide sequence ID" value="NZ_JAKZMM010000031.1"/>
</dbReference>
<protein>
    <recommendedName>
        <fullName evidence="3">PQQ-binding-like beta-propeller repeat protein</fullName>
    </recommendedName>
</protein>
<dbReference type="Pfam" id="PF22701">
    <property type="entry name" value="Mala_s_1-like"/>
    <property type="match status" value="1"/>
</dbReference>
<dbReference type="Gene3D" id="2.130.10.10">
    <property type="entry name" value="YVTN repeat-like/Quinoprotein amine dehydrogenase"/>
    <property type="match status" value="1"/>
</dbReference>
<gene>
    <name evidence="1" type="ORF">MUN53_12170</name>
</gene>
<comment type="caution">
    <text evidence="1">The sequence shown here is derived from an EMBL/GenBank/DDBJ whole genome shotgun (WGS) entry which is preliminary data.</text>
</comment>
<dbReference type="EMBL" id="JAKZMM010000031">
    <property type="protein sequence ID" value="MCJ2381356.1"/>
    <property type="molecule type" value="Genomic_DNA"/>
</dbReference>
<accession>A0ABT0C2X6</accession>
<reference evidence="1 2" key="1">
    <citation type="submission" date="2022-03" db="EMBL/GenBank/DDBJ databases">
        <title>Parabacteroides sp. nov. isolated from swine feces.</title>
        <authorList>
            <person name="Bak J.E."/>
        </authorList>
    </citation>
    <scope>NUCLEOTIDE SEQUENCE [LARGE SCALE GENOMIC DNA]</scope>
    <source>
        <strain evidence="1 2">AGMB00274</strain>
    </source>
</reference>
<keyword evidence="2" id="KW-1185">Reference proteome</keyword>
<name>A0ABT0C2X6_9BACT</name>
<dbReference type="SUPFAM" id="SSF63829">
    <property type="entry name" value="Calcium-dependent phosphotriesterase"/>
    <property type="match status" value="1"/>
</dbReference>
<proteinExistence type="predicted"/>
<dbReference type="InterPro" id="IPR015943">
    <property type="entry name" value="WD40/YVTN_repeat-like_dom_sf"/>
</dbReference>